<dbReference type="GO" id="GO:0005886">
    <property type="term" value="C:plasma membrane"/>
    <property type="evidence" value="ECO:0007669"/>
    <property type="project" value="UniProtKB-SubCell"/>
</dbReference>
<evidence type="ECO:0000256" key="1">
    <source>
        <dbReference type="ARBA" id="ARBA00004651"/>
    </source>
</evidence>
<feature type="transmembrane region" description="Helical" evidence="7">
    <location>
        <begin position="21"/>
        <end position="43"/>
    </location>
</feature>
<evidence type="ECO:0000313" key="9">
    <source>
        <dbReference type="EMBL" id="REE94799.1"/>
    </source>
</evidence>
<dbReference type="InterPro" id="IPR000515">
    <property type="entry name" value="MetI-like"/>
</dbReference>
<comment type="subcellular location">
    <subcellularLocation>
        <location evidence="1 7">Cell membrane</location>
        <topology evidence="1 7">Multi-pass membrane protein</topology>
    </subcellularLocation>
</comment>
<feature type="transmembrane region" description="Helical" evidence="7">
    <location>
        <begin position="248"/>
        <end position="271"/>
    </location>
</feature>
<keyword evidence="5 7" id="KW-1133">Transmembrane helix</keyword>
<organism evidence="9 10">
    <name type="scientific">Thermomonospora umbrina</name>
    <dbReference type="NCBI Taxonomy" id="111806"/>
    <lineage>
        <taxon>Bacteria</taxon>
        <taxon>Bacillati</taxon>
        <taxon>Actinomycetota</taxon>
        <taxon>Actinomycetes</taxon>
        <taxon>Streptosporangiales</taxon>
        <taxon>Thermomonosporaceae</taxon>
        <taxon>Thermomonospora</taxon>
    </lineage>
</organism>
<dbReference type="AlphaFoldDB" id="A0A3D9SFY5"/>
<dbReference type="PANTHER" id="PTHR43386">
    <property type="entry name" value="OLIGOPEPTIDE TRANSPORT SYSTEM PERMEASE PROTEIN APPC"/>
    <property type="match status" value="1"/>
</dbReference>
<dbReference type="Pfam" id="PF00528">
    <property type="entry name" value="BPD_transp_1"/>
    <property type="match status" value="1"/>
</dbReference>
<protein>
    <submittedName>
        <fullName evidence="9">Peptide/nickel transport system permease protein</fullName>
    </submittedName>
</protein>
<dbReference type="CDD" id="cd06261">
    <property type="entry name" value="TM_PBP2"/>
    <property type="match status" value="1"/>
</dbReference>
<keyword evidence="2 7" id="KW-0813">Transport</keyword>
<feature type="transmembrane region" description="Helical" evidence="7">
    <location>
        <begin position="199"/>
        <end position="228"/>
    </location>
</feature>
<evidence type="ECO:0000256" key="2">
    <source>
        <dbReference type="ARBA" id="ARBA00022448"/>
    </source>
</evidence>
<feature type="domain" description="ABC transmembrane type-1" evidence="8">
    <location>
        <begin position="82"/>
        <end position="271"/>
    </location>
</feature>
<dbReference type="Gene3D" id="1.10.3720.10">
    <property type="entry name" value="MetI-like"/>
    <property type="match status" value="1"/>
</dbReference>
<evidence type="ECO:0000256" key="3">
    <source>
        <dbReference type="ARBA" id="ARBA00022475"/>
    </source>
</evidence>
<comment type="similarity">
    <text evidence="7">Belongs to the binding-protein-dependent transport system permease family.</text>
</comment>
<dbReference type="Proteomes" id="UP000256661">
    <property type="component" value="Unassembled WGS sequence"/>
</dbReference>
<reference evidence="9 10" key="1">
    <citation type="submission" date="2018-08" db="EMBL/GenBank/DDBJ databases">
        <title>Sequencing the genomes of 1000 actinobacteria strains.</title>
        <authorList>
            <person name="Klenk H.-P."/>
        </authorList>
    </citation>
    <scope>NUCLEOTIDE SEQUENCE [LARGE SCALE GENOMIC DNA]</scope>
    <source>
        <strain evidence="9 10">DSM 43927</strain>
    </source>
</reference>
<accession>A0A3D9SFY5</accession>
<dbReference type="SUPFAM" id="SSF161098">
    <property type="entry name" value="MetI-like"/>
    <property type="match status" value="1"/>
</dbReference>
<keyword evidence="4 7" id="KW-0812">Transmembrane</keyword>
<evidence type="ECO:0000256" key="5">
    <source>
        <dbReference type="ARBA" id="ARBA00022989"/>
    </source>
</evidence>
<evidence type="ECO:0000313" key="10">
    <source>
        <dbReference type="Proteomes" id="UP000256661"/>
    </source>
</evidence>
<sequence length="283" mass="29373">MTMPTMARRSTGRGGRGSRPGLWAAASFLALIGLAALAPGLLVNGSPGDTDILTALQGPGADHPLGTDANGRDVLTRIVYGARPSLLTGLGATALAVFAGTVLGLLAGLGGRVLDQIVMRLADMTLSLPTMLLALLVLAVTGPGTVPTIYAIALYTTPGYARLVRVQTMVVRRSEYVEAAESLGQTRLRLIIRHILPNAFAPLLVLAAIEVGIALIAASALSFLGFGPRPPAPEWGAMLAAGRDYFSVAWWVAVFPGLAITLTVLSTTTVGRALQRRSEGRTG</sequence>
<dbReference type="InterPro" id="IPR050366">
    <property type="entry name" value="BP-dependent_transpt_permease"/>
</dbReference>
<dbReference type="EMBL" id="QTTT01000001">
    <property type="protein sequence ID" value="REE94799.1"/>
    <property type="molecule type" value="Genomic_DNA"/>
</dbReference>
<evidence type="ECO:0000256" key="4">
    <source>
        <dbReference type="ARBA" id="ARBA00022692"/>
    </source>
</evidence>
<evidence type="ECO:0000256" key="7">
    <source>
        <dbReference type="RuleBase" id="RU363032"/>
    </source>
</evidence>
<dbReference type="InterPro" id="IPR035906">
    <property type="entry name" value="MetI-like_sf"/>
</dbReference>
<gene>
    <name evidence="9" type="ORF">DFJ69_0163</name>
</gene>
<proteinExistence type="inferred from homology"/>
<comment type="caution">
    <text evidence="9">The sequence shown here is derived from an EMBL/GenBank/DDBJ whole genome shotgun (WGS) entry which is preliminary data.</text>
</comment>
<feature type="transmembrane region" description="Helical" evidence="7">
    <location>
        <begin position="86"/>
        <end position="109"/>
    </location>
</feature>
<evidence type="ECO:0000256" key="6">
    <source>
        <dbReference type="ARBA" id="ARBA00023136"/>
    </source>
</evidence>
<dbReference type="GO" id="GO:0055085">
    <property type="term" value="P:transmembrane transport"/>
    <property type="evidence" value="ECO:0007669"/>
    <property type="project" value="InterPro"/>
</dbReference>
<name>A0A3D9SFY5_9ACTN</name>
<keyword evidence="6 7" id="KW-0472">Membrane</keyword>
<dbReference type="PROSITE" id="PS50928">
    <property type="entry name" value="ABC_TM1"/>
    <property type="match status" value="1"/>
</dbReference>
<keyword evidence="3" id="KW-1003">Cell membrane</keyword>
<evidence type="ECO:0000259" key="8">
    <source>
        <dbReference type="PROSITE" id="PS50928"/>
    </source>
</evidence>
<keyword evidence="10" id="KW-1185">Reference proteome</keyword>
<dbReference type="PANTHER" id="PTHR43386:SF25">
    <property type="entry name" value="PEPTIDE ABC TRANSPORTER PERMEASE PROTEIN"/>
    <property type="match status" value="1"/>
</dbReference>